<proteinExistence type="predicted"/>
<feature type="compositionally biased region" description="Polar residues" evidence="3">
    <location>
        <begin position="85"/>
        <end position="96"/>
    </location>
</feature>
<feature type="region of interest" description="Disordered" evidence="3">
    <location>
        <begin position="999"/>
        <end position="1025"/>
    </location>
</feature>
<dbReference type="InterPro" id="IPR052574">
    <property type="entry name" value="CDIRP"/>
</dbReference>
<dbReference type="PANTHER" id="PTHR47566:SF1">
    <property type="entry name" value="PROTEIN NUD1"/>
    <property type="match status" value="1"/>
</dbReference>
<organism evidence="4 5">
    <name type="scientific">Delitschia confertaspora ATCC 74209</name>
    <dbReference type="NCBI Taxonomy" id="1513339"/>
    <lineage>
        <taxon>Eukaryota</taxon>
        <taxon>Fungi</taxon>
        <taxon>Dikarya</taxon>
        <taxon>Ascomycota</taxon>
        <taxon>Pezizomycotina</taxon>
        <taxon>Dothideomycetes</taxon>
        <taxon>Pleosporomycetidae</taxon>
        <taxon>Pleosporales</taxon>
        <taxon>Delitschiaceae</taxon>
        <taxon>Delitschia</taxon>
    </lineage>
</organism>
<keyword evidence="1" id="KW-0433">Leucine-rich repeat</keyword>
<dbReference type="EMBL" id="ML994077">
    <property type="protein sequence ID" value="KAF2199417.1"/>
    <property type="molecule type" value="Genomic_DNA"/>
</dbReference>
<feature type="region of interest" description="Disordered" evidence="3">
    <location>
        <begin position="203"/>
        <end position="280"/>
    </location>
</feature>
<keyword evidence="5" id="KW-1185">Reference proteome</keyword>
<feature type="region of interest" description="Disordered" evidence="3">
    <location>
        <begin position="1059"/>
        <end position="1154"/>
    </location>
</feature>
<dbReference type="PROSITE" id="PS51450">
    <property type="entry name" value="LRR"/>
    <property type="match status" value="4"/>
</dbReference>
<accession>A0A9P4MQY8</accession>
<dbReference type="InterPro" id="IPR032675">
    <property type="entry name" value="LRR_dom_sf"/>
</dbReference>
<feature type="compositionally biased region" description="Basic and acidic residues" evidence="3">
    <location>
        <begin position="403"/>
        <end position="431"/>
    </location>
</feature>
<feature type="region of interest" description="Disordered" evidence="3">
    <location>
        <begin position="924"/>
        <end position="953"/>
    </location>
</feature>
<dbReference type="GO" id="GO:0031028">
    <property type="term" value="P:septation initiation signaling"/>
    <property type="evidence" value="ECO:0007669"/>
    <property type="project" value="TreeGrafter"/>
</dbReference>
<dbReference type="InterPro" id="IPR001611">
    <property type="entry name" value="Leu-rich_rpt"/>
</dbReference>
<feature type="compositionally biased region" description="Polar residues" evidence="3">
    <location>
        <begin position="311"/>
        <end position="325"/>
    </location>
</feature>
<feature type="compositionally biased region" description="Polar residues" evidence="3">
    <location>
        <begin position="933"/>
        <end position="949"/>
    </location>
</feature>
<evidence type="ECO:0000256" key="2">
    <source>
        <dbReference type="ARBA" id="ARBA00022737"/>
    </source>
</evidence>
<evidence type="ECO:0000313" key="4">
    <source>
        <dbReference type="EMBL" id="KAF2199417.1"/>
    </source>
</evidence>
<dbReference type="GO" id="GO:1902412">
    <property type="term" value="P:regulation of mitotic cytokinesis"/>
    <property type="evidence" value="ECO:0007669"/>
    <property type="project" value="TreeGrafter"/>
</dbReference>
<feature type="region of interest" description="Disordered" evidence="3">
    <location>
        <begin position="83"/>
        <end position="108"/>
    </location>
</feature>
<feature type="region of interest" description="Disordered" evidence="3">
    <location>
        <begin position="564"/>
        <end position="609"/>
    </location>
</feature>
<feature type="region of interest" description="Disordered" evidence="3">
    <location>
        <begin position="1"/>
        <end position="24"/>
    </location>
</feature>
<dbReference type="GO" id="GO:0035591">
    <property type="term" value="F:signaling adaptor activity"/>
    <property type="evidence" value="ECO:0007669"/>
    <property type="project" value="TreeGrafter"/>
</dbReference>
<feature type="compositionally biased region" description="Polar residues" evidence="3">
    <location>
        <begin position="1080"/>
        <end position="1092"/>
    </location>
</feature>
<sequence length="1787" mass="198534">MKPWLEDLSEDWVPPPDSSSPASKVVVSSPAFDANKVPSQLRSRLPRMRTSSGSFSEIHIRPININKGKSPLGKTKPALAERSLSDNNVASPSPIATTRPLHSRTASGSYSFSSANSVIYNGRARETSTNNTAEKPAQSQNTPEWRRRLLKGEIGYGDQRDLFSPMGLENIFQKPSGSHSEELTHSAKGLKLRTTADVIPSSPPVWSVKEEGSKARETRMTVRQHEETPSKKVVPRLCHSIKRENPSPTPRRTSRIMDSETLNNVESGPASHRKGGAKSEIPRTISQQLEIDNENFSPVILSTDHKVGGTTKLTSLDSPATNSNGRLRHRSALPIPSVRVNSGQSENPDDSYSKFQEDTLPEDLPAGTPDVLDGGFVCTRRGGYSQDGSFRRRALSPTPPSKPTREGLVEGSSMHKDKELKNKSYEAHEDSESSPPKAPRRPSPAPVTPNRRRKGSSQDRALLSASPLKLFDTHDTFTSNRLQRRLSQLENRADNDMTDNTQVNKLERAKVINKRLTSVEEASFHKGSIASEVVSWSSTRHSTQSKLGTFGQGQLDEYEFSNEFPTFDSFDQSPEGSSTPDVAPPGSRQPTRFYMDGSSPSQDPSKTRRQGLTVVSNFFKPQNQPLQAHIEENGGAEWQNDAEYAEGKRGPTSPSKDPIPKRRRTLHSLDYSFSDLGLKLPIQSIVNKTRKDAGHDNAISIANPEVLARRHILRPRNPTPSQRRREEVQAEILEATEAFILSSPKLNTIKEQLMSPINPGSSPEKARATAVASEVAAFNLRRAKGMKETGRKRSVTTQDFLDEAVKIMEFIRTKGRPTNGLASLEEADAESPKAALDDAFESTALTFSRPPSREGGISGWREPNKHELDSHVLSHLKKFQDKDSDCFMASSMRSLSLDRLNVPPVPEDNSTVVEQNNIRITDNRTRSIPGTGVKQTSLEQQANSPQHSIDSLGRTVGTNVSRRSDHVATLAPEAVAHLIPERIGGMSFDRERGIWVKQKSSSKGHRRMEDCATPNESEEDPFGNIPDLTVDELRELMMKESAPHKPSVSDVAYLEPAQNCQHQDQGRPATRDGKAIPPADTSSAPSKASNFAWSFPKTETRATSWSEQDAKSDSTQRIQQQHGTASSADVETEEVEHEIQYHEDRHTATPGASHSKVRDITISFASQHHHTSTPLQNGRRNVSFSGLGSTANRKPWRTVTAGGAFPATRVAPIEEAGELSVLEDRPKNYRMQLSMNVSAPFLEHGQSDDLAPNPSSPSKLADVTFMLSDLPEFTLHQVDECEIPDRVVVTKKGSTYTTSVEDRYATGTAALVKALQDVESEEPYWEDLRSVDLHDKGLSNVHRLDKFCFRLEEVNISANNISQVRGLPSTVRRLNLRSNCLTGLTSWSSLMNLQHLDVSNNDIDSLDGLGQLIHLRTLRADHNRISSLAGIFELDGLMELRAESNRIRSVNFKRANLKSLVDLNLKGNELVELRDLHCLPRLQNLDLALDNNSIAEFPVFDMSIPHCDSLRSLSLNNNGMRSLNVEPFPRLETLKVDSNCLTSINGLESLEYLRKLSGRGQTAGDGPTSVVSTTNLIKNTEVRSLYLSLNPARFLDVSQHLLNLQRLELASMGLAELPDGLGLLVPNVRFVNLNFNSITDLRPLLNIKKLDELLVAGNKLSRLRTNLAVLAKLPTLTKVDLRDNPMTMRFYAPAVEQRMVPVKDRVERHEDADRFILPRGSRDSDEQYLARLDDETRLRRRVHEMMVASSCPNLRVLDGLEFDIEHAMVKDDVWRRLSYLGVLKRTQ</sequence>
<evidence type="ECO:0000256" key="3">
    <source>
        <dbReference type="SAM" id="MobiDB-lite"/>
    </source>
</evidence>
<dbReference type="OrthoDB" id="7451790at2759"/>
<evidence type="ECO:0008006" key="6">
    <source>
        <dbReference type="Google" id="ProtNLM"/>
    </source>
</evidence>
<feature type="compositionally biased region" description="Basic and acidic residues" evidence="3">
    <location>
        <begin position="1137"/>
        <end position="1147"/>
    </location>
</feature>
<protein>
    <recommendedName>
        <fullName evidence="6">Septation initiation network scaffold protein cdc11</fullName>
    </recommendedName>
</protein>
<dbReference type="PANTHER" id="PTHR47566">
    <property type="match status" value="1"/>
</dbReference>
<evidence type="ECO:0000256" key="1">
    <source>
        <dbReference type="ARBA" id="ARBA00022614"/>
    </source>
</evidence>
<dbReference type="InterPro" id="IPR003591">
    <property type="entry name" value="Leu-rich_rpt_typical-subtyp"/>
</dbReference>
<keyword evidence="2" id="KW-0677">Repeat</keyword>
<evidence type="ECO:0000313" key="5">
    <source>
        <dbReference type="Proteomes" id="UP000799536"/>
    </source>
</evidence>
<gene>
    <name evidence="4" type="ORF">GQ43DRAFT_464848</name>
</gene>
<dbReference type="Proteomes" id="UP000799536">
    <property type="component" value="Unassembled WGS sequence"/>
</dbReference>
<comment type="caution">
    <text evidence="4">The sequence shown here is derived from an EMBL/GenBank/DDBJ whole genome shotgun (WGS) entry which is preliminary data.</text>
</comment>
<dbReference type="GO" id="GO:0061499">
    <property type="term" value="C:outer plaque of mitotic spindle pole body"/>
    <property type="evidence" value="ECO:0007669"/>
    <property type="project" value="TreeGrafter"/>
</dbReference>
<reference evidence="4" key="1">
    <citation type="journal article" date="2020" name="Stud. Mycol.">
        <title>101 Dothideomycetes genomes: a test case for predicting lifestyles and emergence of pathogens.</title>
        <authorList>
            <person name="Haridas S."/>
            <person name="Albert R."/>
            <person name="Binder M."/>
            <person name="Bloem J."/>
            <person name="Labutti K."/>
            <person name="Salamov A."/>
            <person name="Andreopoulos B."/>
            <person name="Baker S."/>
            <person name="Barry K."/>
            <person name="Bills G."/>
            <person name="Bluhm B."/>
            <person name="Cannon C."/>
            <person name="Castanera R."/>
            <person name="Culley D."/>
            <person name="Daum C."/>
            <person name="Ezra D."/>
            <person name="Gonzalez J."/>
            <person name="Henrissat B."/>
            <person name="Kuo A."/>
            <person name="Liang C."/>
            <person name="Lipzen A."/>
            <person name="Lutzoni F."/>
            <person name="Magnuson J."/>
            <person name="Mondo S."/>
            <person name="Nolan M."/>
            <person name="Ohm R."/>
            <person name="Pangilinan J."/>
            <person name="Park H.-J."/>
            <person name="Ramirez L."/>
            <person name="Alfaro M."/>
            <person name="Sun H."/>
            <person name="Tritt A."/>
            <person name="Yoshinaga Y."/>
            <person name="Zwiers L.-H."/>
            <person name="Turgeon B."/>
            <person name="Goodwin S."/>
            <person name="Spatafora J."/>
            <person name="Crous P."/>
            <person name="Grigoriev I."/>
        </authorList>
    </citation>
    <scope>NUCLEOTIDE SEQUENCE</scope>
    <source>
        <strain evidence="4">ATCC 74209</strain>
    </source>
</reference>
<feature type="region of interest" description="Disordered" evidence="3">
    <location>
        <begin position="309"/>
        <end position="467"/>
    </location>
</feature>
<feature type="compositionally biased region" description="Polar residues" evidence="3">
    <location>
        <begin position="1115"/>
        <end position="1129"/>
    </location>
</feature>
<dbReference type="SMART" id="SM00369">
    <property type="entry name" value="LRR_TYP"/>
    <property type="match status" value="6"/>
</dbReference>
<feature type="compositionally biased region" description="Polar residues" evidence="3">
    <location>
        <begin position="1172"/>
        <end position="1192"/>
    </location>
</feature>
<feature type="region of interest" description="Disordered" evidence="3">
    <location>
        <begin position="1168"/>
        <end position="1192"/>
    </location>
</feature>
<feature type="region of interest" description="Disordered" evidence="3">
    <location>
        <begin position="644"/>
        <end position="664"/>
    </location>
</feature>
<dbReference type="Gene3D" id="3.80.10.10">
    <property type="entry name" value="Ribonuclease Inhibitor"/>
    <property type="match status" value="2"/>
</dbReference>
<dbReference type="SUPFAM" id="SSF52058">
    <property type="entry name" value="L domain-like"/>
    <property type="match status" value="1"/>
</dbReference>
<feature type="compositionally biased region" description="Polar residues" evidence="3">
    <location>
        <begin position="569"/>
        <end position="580"/>
    </location>
</feature>
<name>A0A9P4MQY8_9PLEO</name>
<feature type="compositionally biased region" description="Basic and acidic residues" evidence="3">
    <location>
        <begin position="208"/>
        <end position="230"/>
    </location>
</feature>